<keyword evidence="3" id="KW-1185">Reference proteome</keyword>
<proteinExistence type="predicted"/>
<dbReference type="SUPFAM" id="SSF47413">
    <property type="entry name" value="lambda repressor-like DNA-binding domains"/>
    <property type="match status" value="1"/>
</dbReference>
<dbReference type="Pfam" id="PF01381">
    <property type="entry name" value="HTH_3"/>
    <property type="match status" value="1"/>
</dbReference>
<organism evidence="2 3">
    <name type="scientific">Tissierella carlieri</name>
    <dbReference type="NCBI Taxonomy" id="689904"/>
    <lineage>
        <taxon>Bacteria</taxon>
        <taxon>Bacillati</taxon>
        <taxon>Bacillota</taxon>
        <taxon>Tissierellia</taxon>
        <taxon>Tissierellales</taxon>
        <taxon>Tissierellaceae</taxon>
        <taxon>Tissierella</taxon>
    </lineage>
</organism>
<dbReference type="EMBL" id="JANGAC010000017">
    <property type="protein sequence ID" value="MCQ4925046.1"/>
    <property type="molecule type" value="Genomic_DNA"/>
</dbReference>
<evidence type="ECO:0000313" key="3">
    <source>
        <dbReference type="Proteomes" id="UP001524478"/>
    </source>
</evidence>
<sequence>MRKDLGMNQEEFCSKLNYEITRSNLSKIELGKIAAFAEFIKNVIEIYKKIA</sequence>
<dbReference type="InterPro" id="IPR010982">
    <property type="entry name" value="Lambda_DNA-bd_dom_sf"/>
</dbReference>
<dbReference type="InterPro" id="IPR001387">
    <property type="entry name" value="Cro/C1-type_HTH"/>
</dbReference>
<evidence type="ECO:0000259" key="1">
    <source>
        <dbReference type="Pfam" id="PF01381"/>
    </source>
</evidence>
<accession>A0ABT1SEY3</accession>
<dbReference type="Gene3D" id="1.10.260.40">
    <property type="entry name" value="lambda repressor-like DNA-binding domains"/>
    <property type="match status" value="1"/>
</dbReference>
<name>A0ABT1SEY3_9FIRM</name>
<dbReference type="Proteomes" id="UP001524478">
    <property type="component" value="Unassembled WGS sequence"/>
</dbReference>
<feature type="domain" description="HTH cro/C1-type" evidence="1">
    <location>
        <begin position="1"/>
        <end position="34"/>
    </location>
</feature>
<evidence type="ECO:0000313" key="2">
    <source>
        <dbReference type="EMBL" id="MCQ4925046.1"/>
    </source>
</evidence>
<protein>
    <submittedName>
        <fullName evidence="2">Helix-turn-helix domain-containing protein</fullName>
    </submittedName>
</protein>
<comment type="caution">
    <text evidence="2">The sequence shown here is derived from an EMBL/GenBank/DDBJ whole genome shotgun (WGS) entry which is preliminary data.</text>
</comment>
<reference evidence="2 3" key="1">
    <citation type="submission" date="2022-06" db="EMBL/GenBank/DDBJ databases">
        <title>Isolation of gut microbiota from human fecal samples.</title>
        <authorList>
            <person name="Pamer E.G."/>
            <person name="Barat B."/>
            <person name="Waligurski E."/>
            <person name="Medina S."/>
            <person name="Paddock L."/>
            <person name="Mostad J."/>
        </authorList>
    </citation>
    <scope>NUCLEOTIDE SEQUENCE [LARGE SCALE GENOMIC DNA]</scope>
    <source>
        <strain evidence="2 3">DFI.7.95</strain>
    </source>
</reference>
<gene>
    <name evidence="2" type="ORF">NE686_18235</name>
</gene>